<dbReference type="Pfam" id="PF14325">
    <property type="entry name" value="DUF4383"/>
    <property type="match status" value="1"/>
</dbReference>
<evidence type="ECO:0000313" key="3">
    <source>
        <dbReference type="Proteomes" id="UP000183376"/>
    </source>
</evidence>
<gene>
    <name evidence="2" type="ORF">SAMN04489726_5355</name>
</gene>
<reference evidence="2 3" key="1">
    <citation type="submission" date="2016-10" db="EMBL/GenBank/DDBJ databases">
        <authorList>
            <person name="de Groot N.N."/>
        </authorList>
    </citation>
    <scope>NUCLEOTIDE SEQUENCE [LARGE SCALE GENOMIC DNA]</scope>
    <source>
        <strain evidence="2 3">DSM 44149</strain>
    </source>
</reference>
<feature type="transmembrane region" description="Helical" evidence="1">
    <location>
        <begin position="86"/>
        <end position="106"/>
    </location>
</feature>
<dbReference type="AlphaFoldDB" id="A0A1G9Z971"/>
<keyword evidence="1" id="KW-0472">Membrane</keyword>
<dbReference type="STRING" id="211114.SAMN04489726_5355"/>
<evidence type="ECO:0000256" key="1">
    <source>
        <dbReference type="SAM" id="Phobius"/>
    </source>
</evidence>
<dbReference type="EMBL" id="LT629701">
    <property type="protein sequence ID" value="SDN17879.1"/>
    <property type="molecule type" value="Genomic_DNA"/>
</dbReference>
<keyword evidence="1" id="KW-1133">Transmembrane helix</keyword>
<evidence type="ECO:0000313" key="2">
    <source>
        <dbReference type="EMBL" id="SDN17879.1"/>
    </source>
</evidence>
<sequence>MASTPAAEEPHSSRYPWPQVTALVVGAAYFLIGLVGFTVTGFGDFFLHNHDVHLLGFTVNPLHNLVHFVIGLAGMASSTGLRATAVFGWVLAVAYGAVFLFGLFAASMPQINFLNINWADNVLHLVSAAVGAVIALGAARIGSREGWTDPPRPGTN</sequence>
<feature type="transmembrane region" description="Helical" evidence="1">
    <location>
        <begin position="20"/>
        <end position="42"/>
    </location>
</feature>
<keyword evidence="1" id="KW-0812">Transmembrane</keyword>
<protein>
    <recommendedName>
        <fullName evidence="4">DUF4383 domain-containing protein</fullName>
    </recommendedName>
</protein>
<name>A0A1G9Z971_ALLAB</name>
<accession>A0A1G9Z971</accession>
<feature type="transmembrane region" description="Helical" evidence="1">
    <location>
        <begin position="118"/>
        <end position="141"/>
    </location>
</feature>
<dbReference type="Proteomes" id="UP000183376">
    <property type="component" value="Chromosome I"/>
</dbReference>
<proteinExistence type="predicted"/>
<dbReference type="eggNOG" id="ENOG5032VXA">
    <property type="taxonomic scope" value="Bacteria"/>
</dbReference>
<dbReference type="RefSeq" id="WP_052406866.1">
    <property type="nucleotide sequence ID" value="NZ_JOEF01000002.1"/>
</dbReference>
<evidence type="ECO:0008006" key="4">
    <source>
        <dbReference type="Google" id="ProtNLM"/>
    </source>
</evidence>
<keyword evidence="3" id="KW-1185">Reference proteome</keyword>
<organism evidence="2 3">
    <name type="scientific">Allokutzneria albata</name>
    <name type="common">Kibdelosporangium albatum</name>
    <dbReference type="NCBI Taxonomy" id="211114"/>
    <lineage>
        <taxon>Bacteria</taxon>
        <taxon>Bacillati</taxon>
        <taxon>Actinomycetota</taxon>
        <taxon>Actinomycetes</taxon>
        <taxon>Pseudonocardiales</taxon>
        <taxon>Pseudonocardiaceae</taxon>
        <taxon>Allokutzneria</taxon>
    </lineage>
</organism>
<feature type="transmembrane region" description="Helical" evidence="1">
    <location>
        <begin position="54"/>
        <end position="74"/>
    </location>
</feature>
<dbReference type="OrthoDB" id="572373at2"/>